<dbReference type="HAMAP" id="MF_01345_B">
    <property type="entry name" value="Ribosomal_uS17_B"/>
    <property type="match status" value="1"/>
</dbReference>
<sequence>MSEAKQTEAKASRTVSGRVISNRMHKTVTVQVERRIKHPLYGKFITRRTKLHAHDEANACQPGDMVLIEACRPISKTKSWRVVRVLEQARAV</sequence>
<dbReference type="Pfam" id="PF00366">
    <property type="entry name" value="Ribosomal_S17"/>
    <property type="match status" value="1"/>
</dbReference>
<accession>A0A1F6T7F8</accession>
<keyword evidence="4 6" id="KW-0689">Ribosomal protein</keyword>
<dbReference type="AlphaFoldDB" id="A0A1F6T7F8"/>
<dbReference type="InterPro" id="IPR000266">
    <property type="entry name" value="Ribosomal_uS17"/>
</dbReference>
<dbReference type="CDD" id="cd00364">
    <property type="entry name" value="Ribosomal_uS17"/>
    <property type="match status" value="1"/>
</dbReference>
<organism evidence="8 9">
    <name type="scientific">Candidatus Muproteobacteria bacterium RBG_16_64_10</name>
    <dbReference type="NCBI Taxonomy" id="1817757"/>
    <lineage>
        <taxon>Bacteria</taxon>
        <taxon>Pseudomonadati</taxon>
        <taxon>Pseudomonadota</taxon>
        <taxon>Candidatus Muproteobacteria</taxon>
    </lineage>
</organism>
<dbReference type="SUPFAM" id="SSF50249">
    <property type="entry name" value="Nucleic acid-binding proteins"/>
    <property type="match status" value="1"/>
</dbReference>
<dbReference type="InterPro" id="IPR012340">
    <property type="entry name" value="NA-bd_OB-fold"/>
</dbReference>
<comment type="similarity">
    <text evidence="1 6">Belongs to the universal ribosomal protein uS17 family.</text>
</comment>
<evidence type="ECO:0000256" key="2">
    <source>
        <dbReference type="ARBA" id="ARBA00022730"/>
    </source>
</evidence>
<keyword evidence="2 6" id="KW-0699">rRNA-binding</keyword>
<dbReference type="Proteomes" id="UP000179334">
    <property type="component" value="Unassembled WGS sequence"/>
</dbReference>
<dbReference type="NCBIfam" id="NF004123">
    <property type="entry name" value="PRK05610.1"/>
    <property type="match status" value="1"/>
</dbReference>
<evidence type="ECO:0000256" key="5">
    <source>
        <dbReference type="ARBA" id="ARBA00023274"/>
    </source>
</evidence>
<name>A0A1F6T7F8_9PROT</name>
<reference evidence="8 9" key="1">
    <citation type="journal article" date="2016" name="Nat. Commun.">
        <title>Thousands of microbial genomes shed light on interconnected biogeochemical processes in an aquifer system.</title>
        <authorList>
            <person name="Anantharaman K."/>
            <person name="Brown C.T."/>
            <person name="Hug L.A."/>
            <person name="Sharon I."/>
            <person name="Castelle C.J."/>
            <person name="Probst A.J."/>
            <person name="Thomas B.C."/>
            <person name="Singh A."/>
            <person name="Wilkins M.J."/>
            <person name="Karaoz U."/>
            <person name="Brodie E.L."/>
            <person name="Williams K.H."/>
            <person name="Hubbard S.S."/>
            <person name="Banfield J.F."/>
        </authorList>
    </citation>
    <scope>NUCLEOTIDE SEQUENCE [LARGE SCALE GENOMIC DNA]</scope>
</reference>
<dbReference type="PRINTS" id="PR00973">
    <property type="entry name" value="RIBOSOMALS17"/>
</dbReference>
<keyword evidence="3 6" id="KW-0694">RNA-binding</keyword>
<dbReference type="GO" id="GO:0003735">
    <property type="term" value="F:structural constituent of ribosome"/>
    <property type="evidence" value="ECO:0007669"/>
    <property type="project" value="UniProtKB-UniRule"/>
</dbReference>
<dbReference type="GO" id="GO:0006412">
    <property type="term" value="P:translation"/>
    <property type="evidence" value="ECO:0007669"/>
    <property type="project" value="UniProtKB-UniRule"/>
</dbReference>
<evidence type="ECO:0000256" key="7">
    <source>
        <dbReference type="SAM" id="MobiDB-lite"/>
    </source>
</evidence>
<dbReference type="GO" id="GO:0022627">
    <property type="term" value="C:cytosolic small ribosomal subunit"/>
    <property type="evidence" value="ECO:0007669"/>
    <property type="project" value="UniProtKB-UniRule"/>
</dbReference>
<evidence type="ECO:0000313" key="9">
    <source>
        <dbReference type="Proteomes" id="UP000179334"/>
    </source>
</evidence>
<evidence type="ECO:0000256" key="4">
    <source>
        <dbReference type="ARBA" id="ARBA00022980"/>
    </source>
</evidence>
<dbReference type="GO" id="GO:0019843">
    <property type="term" value="F:rRNA binding"/>
    <property type="evidence" value="ECO:0007669"/>
    <property type="project" value="UniProtKB-UniRule"/>
</dbReference>
<dbReference type="EMBL" id="MFSR01000004">
    <property type="protein sequence ID" value="OGI41071.1"/>
    <property type="molecule type" value="Genomic_DNA"/>
</dbReference>
<dbReference type="PANTHER" id="PTHR10744">
    <property type="entry name" value="40S RIBOSOMAL PROTEIN S11 FAMILY MEMBER"/>
    <property type="match status" value="1"/>
</dbReference>
<feature type="compositionally biased region" description="Basic and acidic residues" evidence="7">
    <location>
        <begin position="1"/>
        <end position="11"/>
    </location>
</feature>
<proteinExistence type="inferred from homology"/>
<evidence type="ECO:0000256" key="1">
    <source>
        <dbReference type="ARBA" id="ARBA00010254"/>
    </source>
</evidence>
<evidence type="ECO:0000256" key="3">
    <source>
        <dbReference type="ARBA" id="ARBA00022884"/>
    </source>
</evidence>
<dbReference type="Gene3D" id="2.40.50.140">
    <property type="entry name" value="Nucleic acid-binding proteins"/>
    <property type="match status" value="1"/>
</dbReference>
<dbReference type="InterPro" id="IPR019984">
    <property type="entry name" value="Ribosomal_uS17_bact/chlr"/>
</dbReference>
<evidence type="ECO:0000256" key="6">
    <source>
        <dbReference type="HAMAP-Rule" id="MF_01345"/>
    </source>
</evidence>
<dbReference type="PANTHER" id="PTHR10744:SF1">
    <property type="entry name" value="SMALL RIBOSOMAL SUBUNIT PROTEIN US17M"/>
    <property type="match status" value="1"/>
</dbReference>
<gene>
    <name evidence="6" type="primary">rpsQ</name>
    <name evidence="8" type="ORF">A2V91_02190</name>
</gene>
<feature type="region of interest" description="Disordered" evidence="7">
    <location>
        <begin position="1"/>
        <end position="22"/>
    </location>
</feature>
<comment type="subunit">
    <text evidence="6">Part of the 30S ribosomal subunit.</text>
</comment>
<evidence type="ECO:0000313" key="8">
    <source>
        <dbReference type="EMBL" id="OGI41071.1"/>
    </source>
</evidence>
<keyword evidence="5 6" id="KW-0687">Ribonucleoprotein</keyword>
<comment type="caution">
    <text evidence="8">The sequence shown here is derived from an EMBL/GenBank/DDBJ whole genome shotgun (WGS) entry which is preliminary data.</text>
</comment>
<comment type="function">
    <text evidence="6">One of the primary rRNA binding proteins, it binds specifically to the 5'-end of 16S ribosomal RNA.</text>
</comment>
<protein>
    <recommendedName>
        <fullName evidence="6">Small ribosomal subunit protein uS17</fullName>
    </recommendedName>
</protein>
<dbReference type="NCBIfam" id="TIGR03635">
    <property type="entry name" value="uS17_bact"/>
    <property type="match status" value="1"/>
</dbReference>